<dbReference type="AlphaFoldDB" id="A0A364K2Y2"/>
<protein>
    <recommendedName>
        <fullName evidence="3">2-amino-4-hydroxy-6-hydroxymethyldihydropteridine diphosphokinase</fullName>
        <ecNumber evidence="3">2.7.6.3</ecNumber>
    </recommendedName>
</protein>
<dbReference type="Proteomes" id="UP000251213">
    <property type="component" value="Unassembled WGS sequence"/>
</dbReference>
<dbReference type="EMBL" id="QJKK01000007">
    <property type="protein sequence ID" value="RAL23197.1"/>
    <property type="molecule type" value="Genomic_DNA"/>
</dbReference>
<evidence type="ECO:0000313" key="10">
    <source>
        <dbReference type="EMBL" id="RAL23197.1"/>
    </source>
</evidence>
<keyword evidence="7" id="KW-0067">ATP-binding</keyword>
<dbReference type="Pfam" id="PF01288">
    <property type="entry name" value="HPPK"/>
    <property type="match status" value="1"/>
</dbReference>
<evidence type="ECO:0000313" key="11">
    <source>
        <dbReference type="Proteomes" id="UP000251213"/>
    </source>
</evidence>
<keyword evidence="11" id="KW-1185">Reference proteome</keyword>
<dbReference type="NCBIfam" id="TIGR01498">
    <property type="entry name" value="folK"/>
    <property type="match status" value="1"/>
</dbReference>
<evidence type="ECO:0000256" key="3">
    <source>
        <dbReference type="ARBA" id="ARBA00013253"/>
    </source>
</evidence>
<dbReference type="EC" id="2.7.6.3" evidence="3"/>
<keyword evidence="5" id="KW-0547">Nucleotide-binding</keyword>
<dbReference type="InterPro" id="IPR000550">
    <property type="entry name" value="Hppk"/>
</dbReference>
<dbReference type="SUPFAM" id="SSF55083">
    <property type="entry name" value="6-hydroxymethyl-7,8-dihydropterin pyrophosphokinase, HPPK"/>
    <property type="match status" value="1"/>
</dbReference>
<dbReference type="Gene3D" id="3.30.70.560">
    <property type="entry name" value="7,8-Dihydro-6-hydroxymethylpterin-pyrophosphokinase HPPK"/>
    <property type="match status" value="1"/>
</dbReference>
<evidence type="ECO:0000256" key="6">
    <source>
        <dbReference type="ARBA" id="ARBA00022777"/>
    </source>
</evidence>
<dbReference type="OrthoDB" id="9808041at2"/>
<dbReference type="CDD" id="cd00483">
    <property type="entry name" value="HPPK"/>
    <property type="match status" value="1"/>
</dbReference>
<dbReference type="PROSITE" id="PS00794">
    <property type="entry name" value="HPPK"/>
    <property type="match status" value="1"/>
</dbReference>
<keyword evidence="6 10" id="KW-0418">Kinase</keyword>
<comment type="catalytic activity">
    <reaction evidence="1">
        <text>6-hydroxymethyl-7,8-dihydropterin + ATP = (7,8-dihydropterin-6-yl)methyl diphosphate + AMP + H(+)</text>
        <dbReference type="Rhea" id="RHEA:11412"/>
        <dbReference type="ChEBI" id="CHEBI:15378"/>
        <dbReference type="ChEBI" id="CHEBI:30616"/>
        <dbReference type="ChEBI" id="CHEBI:44841"/>
        <dbReference type="ChEBI" id="CHEBI:72950"/>
        <dbReference type="ChEBI" id="CHEBI:456215"/>
        <dbReference type="EC" id="2.7.6.3"/>
    </reaction>
</comment>
<evidence type="ECO:0000256" key="2">
    <source>
        <dbReference type="ARBA" id="ARBA00005051"/>
    </source>
</evidence>
<evidence type="ECO:0000256" key="7">
    <source>
        <dbReference type="ARBA" id="ARBA00022840"/>
    </source>
</evidence>
<dbReference type="PANTHER" id="PTHR43071">
    <property type="entry name" value="2-AMINO-4-HYDROXY-6-HYDROXYMETHYLDIHYDROPTERIDINE PYROPHOSPHOKINASE"/>
    <property type="match status" value="1"/>
</dbReference>
<dbReference type="GO" id="GO:0005524">
    <property type="term" value="F:ATP binding"/>
    <property type="evidence" value="ECO:0007669"/>
    <property type="project" value="UniProtKB-KW"/>
</dbReference>
<dbReference type="RefSeq" id="WP_113659504.1">
    <property type="nucleotide sequence ID" value="NZ_KZ845669.1"/>
</dbReference>
<comment type="caution">
    <text evidence="10">The sequence shown here is derived from an EMBL/GenBank/DDBJ whole genome shotgun (WGS) entry which is preliminary data.</text>
</comment>
<evidence type="ECO:0000259" key="9">
    <source>
        <dbReference type="PROSITE" id="PS00794"/>
    </source>
</evidence>
<dbReference type="PANTHER" id="PTHR43071:SF1">
    <property type="entry name" value="2-AMINO-4-HYDROXY-6-HYDROXYMETHYLDIHYDROPTERIDINE PYROPHOSPHOKINASE"/>
    <property type="match status" value="1"/>
</dbReference>
<evidence type="ECO:0000256" key="1">
    <source>
        <dbReference type="ARBA" id="ARBA00000198"/>
    </source>
</evidence>
<dbReference type="GO" id="GO:0046654">
    <property type="term" value="P:tetrahydrofolate biosynthetic process"/>
    <property type="evidence" value="ECO:0007669"/>
    <property type="project" value="UniProtKB-UniPathway"/>
</dbReference>
<keyword evidence="8" id="KW-0289">Folate biosynthesis</keyword>
<feature type="domain" description="7,8-dihydro-6-hydroxymethylpterin-pyrophosphokinase" evidence="9">
    <location>
        <begin position="91"/>
        <end position="102"/>
    </location>
</feature>
<comment type="pathway">
    <text evidence="2">Cofactor biosynthesis; tetrahydrofolate biosynthesis; 2-amino-4-hydroxy-6-hydroxymethyl-7,8-dihydropteridine diphosphate from 7,8-dihydroneopterin triphosphate: step 4/4.</text>
</comment>
<keyword evidence="4" id="KW-0808">Transferase</keyword>
<evidence type="ECO:0000256" key="8">
    <source>
        <dbReference type="ARBA" id="ARBA00022909"/>
    </source>
</evidence>
<evidence type="ECO:0000256" key="4">
    <source>
        <dbReference type="ARBA" id="ARBA00022679"/>
    </source>
</evidence>
<organism evidence="10 11">
    <name type="scientific">Thermoflavimicrobium daqui</name>
    <dbReference type="NCBI Taxonomy" id="2137476"/>
    <lineage>
        <taxon>Bacteria</taxon>
        <taxon>Bacillati</taxon>
        <taxon>Bacillota</taxon>
        <taxon>Bacilli</taxon>
        <taxon>Bacillales</taxon>
        <taxon>Thermoactinomycetaceae</taxon>
        <taxon>Thermoflavimicrobium</taxon>
    </lineage>
</organism>
<sequence>MNKAVQAFLGLGTNLGDRIKSLEQAIQMLSKELGISIIQISSVYETSPVGLLEQPIFYNIVMEISTTLPPEELLGRILEVERKLHRVRTIRWGPRTIDIDILLYGNEIIEQEGLQIPHPRMTERAFALIPLQEIAGDIIIPGIRRSINELIAHLPSDQVVRQLEIPFHIDQLSPSFK</sequence>
<dbReference type="GO" id="GO:0046656">
    <property type="term" value="P:folic acid biosynthetic process"/>
    <property type="evidence" value="ECO:0007669"/>
    <property type="project" value="UniProtKB-KW"/>
</dbReference>
<dbReference type="InterPro" id="IPR035907">
    <property type="entry name" value="Hppk_sf"/>
</dbReference>
<proteinExistence type="predicted"/>
<reference evidence="10 11" key="2">
    <citation type="submission" date="2018-06" db="EMBL/GenBank/DDBJ databases">
        <authorList>
            <person name="Zhirakovskaya E."/>
        </authorList>
    </citation>
    <scope>NUCLEOTIDE SEQUENCE [LARGE SCALE GENOMIC DNA]</scope>
    <source>
        <strain evidence="10 11">FBKL4.011</strain>
    </source>
</reference>
<dbReference type="GO" id="GO:0003848">
    <property type="term" value="F:2-amino-4-hydroxy-6-hydroxymethyldihydropteridine diphosphokinase activity"/>
    <property type="evidence" value="ECO:0007669"/>
    <property type="project" value="UniProtKB-EC"/>
</dbReference>
<dbReference type="GO" id="GO:0016301">
    <property type="term" value="F:kinase activity"/>
    <property type="evidence" value="ECO:0007669"/>
    <property type="project" value="UniProtKB-KW"/>
</dbReference>
<accession>A0A364K2Y2</accession>
<gene>
    <name evidence="10" type="primary">folK</name>
    <name evidence="10" type="ORF">DL897_12590</name>
</gene>
<reference evidence="10 11" key="1">
    <citation type="submission" date="2018-06" db="EMBL/GenBank/DDBJ databases">
        <title>Thermoflavimicrobium daqus sp. nov., a thermophilic microbe isolated from Moutai-flavour Daqu.</title>
        <authorList>
            <person name="Wang X."/>
            <person name="Zhou H."/>
        </authorList>
    </citation>
    <scope>NUCLEOTIDE SEQUENCE [LARGE SCALE GENOMIC DNA]</scope>
    <source>
        <strain evidence="10 11">FBKL4.011</strain>
    </source>
</reference>
<evidence type="ECO:0000256" key="5">
    <source>
        <dbReference type="ARBA" id="ARBA00022741"/>
    </source>
</evidence>
<name>A0A364K2Y2_9BACL</name>
<dbReference type="UniPathway" id="UPA00077">
    <property type="reaction ID" value="UER00155"/>
</dbReference>